<keyword evidence="4" id="KW-1185">Reference proteome</keyword>
<protein>
    <submittedName>
        <fullName evidence="3">Phage-related protein (TIGR01555 family)</fullName>
    </submittedName>
</protein>
<reference evidence="3 4" key="1">
    <citation type="submission" date="2020-10" db="EMBL/GenBank/DDBJ databases">
        <title>Genomic Encyclopedia of Type Strains, Phase IV (KMG-IV): sequencing the most valuable type-strain genomes for metagenomic binning, comparative biology and taxonomic classification.</title>
        <authorList>
            <person name="Goeker M."/>
        </authorList>
    </citation>
    <scope>NUCLEOTIDE SEQUENCE [LARGE SCALE GENOMIC DNA]</scope>
    <source>
        <strain evidence="3 4">DSM 4194</strain>
    </source>
</reference>
<sequence>MGRRRDHKPGGKKFTADGFDNFTGRLGMGQDNLLAASGYSPGRYATRSRIELDDMYRSSWVVGRMIDVVAEDMISGGVEIRSQMDPGDKEELLRQMRRTGVQARLTDAIKWAGLYGGAIAVILIDGEDLSTPLDVSAVVKGAFRGLYVLDRHQVTPLDEGITELGPMLGYPVGYRVHAQALRGQTIHHSRAIRFVGVELPDEARRSEQYWGGSMVDRAYDRILALDSATHGAANMLYRSFLRVIGVDGLRDILAAGGQAEAALLKMFTMVRQMQSNEGITLLDKNDTFTTHGWTFAGIYDALQAFSEQISGATGIPLVRLLGQSSKGFSTGESDLRTYYDTISTKQEDDLHAPMEALFAILSQSIWGKPLPDGFDFVFRSLYRPTEMERSQIATADAQAVSALYAGGVITRAHALSELRDSSRTSGRFEGITDQDIEEAKKEDSVPPLPEGRLPEELAGGWPGAGQ</sequence>
<dbReference type="InterPro" id="IPR024459">
    <property type="entry name" value="Acb1-like_N"/>
</dbReference>
<organism evidence="3 4">
    <name type="scientific">Desulfomicrobium macestii</name>
    <dbReference type="NCBI Taxonomy" id="90731"/>
    <lineage>
        <taxon>Bacteria</taxon>
        <taxon>Pseudomonadati</taxon>
        <taxon>Thermodesulfobacteriota</taxon>
        <taxon>Desulfovibrionia</taxon>
        <taxon>Desulfovibrionales</taxon>
        <taxon>Desulfomicrobiaceae</taxon>
        <taxon>Desulfomicrobium</taxon>
    </lineage>
</organism>
<feature type="region of interest" description="Disordered" evidence="1">
    <location>
        <begin position="422"/>
        <end position="466"/>
    </location>
</feature>
<dbReference type="EMBL" id="JADBGG010000016">
    <property type="protein sequence ID" value="MBE1425634.1"/>
    <property type="molecule type" value="Genomic_DNA"/>
</dbReference>
<accession>A0ABR9H4K2</accession>
<dbReference type="NCBIfam" id="TIGR01555">
    <property type="entry name" value="phge_rel_HI1409"/>
    <property type="match status" value="1"/>
</dbReference>
<dbReference type="InterPro" id="IPR006445">
    <property type="entry name" value="Phage-assoc_HI1409"/>
</dbReference>
<gene>
    <name evidence="3" type="ORF">H4684_002291</name>
</gene>
<evidence type="ECO:0000313" key="3">
    <source>
        <dbReference type="EMBL" id="MBE1425634.1"/>
    </source>
</evidence>
<name>A0ABR9H4K2_9BACT</name>
<feature type="domain" description="Anti-CBASS protein Acb1-like N-terminal" evidence="2">
    <location>
        <begin position="51"/>
        <end position="401"/>
    </location>
</feature>
<dbReference type="RefSeq" id="WP_192623807.1">
    <property type="nucleotide sequence ID" value="NZ_JADBGG010000016.1"/>
</dbReference>
<evidence type="ECO:0000256" key="1">
    <source>
        <dbReference type="SAM" id="MobiDB-lite"/>
    </source>
</evidence>
<dbReference type="Pfam" id="PF06381">
    <property type="entry name" value="Phage_portal_3"/>
    <property type="match status" value="1"/>
</dbReference>
<proteinExistence type="predicted"/>
<dbReference type="Proteomes" id="UP000639010">
    <property type="component" value="Unassembled WGS sequence"/>
</dbReference>
<evidence type="ECO:0000313" key="4">
    <source>
        <dbReference type="Proteomes" id="UP000639010"/>
    </source>
</evidence>
<comment type="caution">
    <text evidence="3">The sequence shown here is derived from an EMBL/GenBank/DDBJ whole genome shotgun (WGS) entry which is preliminary data.</text>
</comment>
<evidence type="ECO:0000259" key="2">
    <source>
        <dbReference type="Pfam" id="PF06381"/>
    </source>
</evidence>